<accession>A0A8F3HTH6</accession>
<name>A0A8F3HTH6_9VIRU</name>
<evidence type="ECO:0000256" key="1">
    <source>
        <dbReference type="SAM" id="MobiDB-lite"/>
    </source>
</evidence>
<dbReference type="Pfam" id="PF25720">
    <property type="entry name" value="Herpes_ORF28"/>
    <property type="match status" value="1"/>
</dbReference>
<dbReference type="EMBL" id="MZ244211">
    <property type="protein sequence ID" value="QWY26485.1"/>
    <property type="molecule type" value="Genomic_DNA"/>
</dbReference>
<sequence>MEQRSITHRCTRNEQHTFICSINKESICVCNHYLVYGIMDGDCYYNDGNVYIVKKNGIHCYDMATLKHTITDKLPFSINGIKSRSKEHFVPVLCTQCYGTTQTEYNNYADLADKPGKYIIGLACTYDRFDSDFNPSSYPNSKKGDIDSTKMNNYFMSLENVKYMCHVMPGEVLYRHKAPFLGNVLFYWHVHTPNTCGVNALVRCRSDDDLDGATELAFSTGSAFSWTTTSTGERDIVVELSLVFMPARPGCFAYCFSEGVRKNLEIMNFAAQTSLLCGEYPINPFVDFLKATPDKKLDVDITTMNVQMLTEYVRALNDKIELLNVLYKNKGDCVAERHIQVGKDKFKYINGEEAANHIVKSNILTAETEAVTDKEDMTTQNNNSQSTITPIPGPAPSVYQIPYNVPLYMSAPPQGYPMVHAQGTSTIADQSIFDAVLHKLENQRENERKRKQTDEMCESVARMEKQMCRLEDVEHMLKDIVQAQADMKEYTAKQYASANVLANATPGVFTPADMDKIVKMLLDGLTQNMSQNLLTKADFIDALSAAVKPPTQADNTDQRVKQQKKPELKKIENPKNINNEIVNVLIDSIQNE</sequence>
<feature type="compositionally biased region" description="Low complexity" evidence="1">
    <location>
        <begin position="378"/>
        <end position="387"/>
    </location>
</feature>
<proteinExistence type="predicted"/>
<organism evidence="3">
    <name type="scientific">Ranid herpesvirus 4</name>
    <dbReference type="NCBI Taxonomy" id="2849006"/>
    <lineage>
        <taxon>Viruses</taxon>
        <taxon>Duplodnaviria</taxon>
        <taxon>Heunggongvirae</taxon>
        <taxon>Peploviricota</taxon>
        <taxon>Herviviricetes</taxon>
        <taxon>Herpesvirales</taxon>
    </lineage>
</organism>
<reference evidence="3" key="1">
    <citation type="journal article" date="2021" name="Viruses">
        <title>Discovery and Characterization of Actively Replicating DNA and Retro-Transcribing Viruses in Lower Vertebrate Hosts Based on RNA Sequencing.</title>
        <authorList>
            <person name="Chen X.X."/>
            <person name="Wu W.C."/>
            <person name="Shi M."/>
        </authorList>
    </citation>
    <scope>NUCLEOTIDE SEQUENCE</scope>
    <source>
        <strain evidence="3">Cxx6</strain>
    </source>
</reference>
<dbReference type="InterPro" id="IPR057863">
    <property type="entry name" value="ORF28_N"/>
</dbReference>
<evidence type="ECO:0000313" key="3">
    <source>
        <dbReference type="EMBL" id="QWY26485.1"/>
    </source>
</evidence>
<feature type="domain" description="ORF28 N-terminal" evidence="2">
    <location>
        <begin position="64"/>
        <end position="273"/>
    </location>
</feature>
<evidence type="ECO:0000259" key="2">
    <source>
        <dbReference type="Pfam" id="PF25720"/>
    </source>
</evidence>
<protein>
    <recommendedName>
        <fullName evidence="2">ORF28 N-terminal domain-containing protein</fullName>
    </recommendedName>
</protein>
<feature type="region of interest" description="Disordered" evidence="1">
    <location>
        <begin position="374"/>
        <end position="393"/>
    </location>
</feature>
<reference evidence="3" key="2">
    <citation type="submission" date="2021-04" db="EMBL/GenBank/DDBJ databases">
        <authorList>
            <person name="Chen X."/>
            <person name="Shi M."/>
            <person name="Wu W."/>
        </authorList>
    </citation>
    <scope>NUCLEOTIDE SEQUENCE</scope>
    <source>
        <strain evidence="3">Cxx6</strain>
    </source>
</reference>